<protein>
    <submittedName>
        <fullName evidence="11">Putative Prolyl 4-hydroxylase alpha-1 subunit</fullName>
    </submittedName>
</protein>
<dbReference type="OrthoDB" id="420380at2759"/>
<dbReference type="Gene3D" id="1.25.40.10">
    <property type="entry name" value="Tetratricopeptide repeat domain"/>
    <property type="match status" value="2"/>
</dbReference>
<evidence type="ECO:0000313" key="11">
    <source>
        <dbReference type="EMBL" id="ROT85358.1"/>
    </source>
</evidence>
<dbReference type="Pfam" id="PF08336">
    <property type="entry name" value="P4Ha_N"/>
    <property type="match status" value="2"/>
</dbReference>
<feature type="coiled-coil region" evidence="7">
    <location>
        <begin position="697"/>
        <end position="731"/>
    </location>
</feature>
<dbReference type="GO" id="GO:0004656">
    <property type="term" value="F:procollagen-proline 4-dioxygenase activity"/>
    <property type="evidence" value="ECO:0007669"/>
    <property type="project" value="InterPro"/>
</dbReference>
<dbReference type="PANTHER" id="PTHR10869:SF244">
    <property type="entry name" value="PROLYL 4-HYDROXYLASE SUBUNIT ALPHA-2"/>
    <property type="match status" value="1"/>
</dbReference>
<feature type="region of interest" description="Disordered" evidence="8">
    <location>
        <begin position="90"/>
        <end position="143"/>
    </location>
</feature>
<evidence type="ECO:0000256" key="5">
    <source>
        <dbReference type="ARBA" id="ARBA00023002"/>
    </source>
</evidence>
<feature type="coiled-coil region" evidence="7">
    <location>
        <begin position="240"/>
        <end position="274"/>
    </location>
</feature>
<feature type="domain" description="Prolyl 4-hydroxylase alpha subunit" evidence="10">
    <location>
        <begin position="546"/>
        <end position="710"/>
    </location>
</feature>
<dbReference type="InterPro" id="IPR011990">
    <property type="entry name" value="TPR-like_helical_dom_sf"/>
</dbReference>
<dbReference type="InterPro" id="IPR013547">
    <property type="entry name" value="P4H_N"/>
</dbReference>
<keyword evidence="5" id="KW-0560">Oxidoreductase</keyword>
<comment type="caution">
    <text evidence="11">The sequence shown here is derived from an EMBL/GenBank/DDBJ whole genome shotgun (WGS) entry which is preliminary data.</text>
</comment>
<gene>
    <name evidence="11" type="ORF">C7M84_015849</name>
</gene>
<evidence type="ECO:0000259" key="10">
    <source>
        <dbReference type="SMART" id="SM00702"/>
    </source>
</evidence>
<organism evidence="11 12">
    <name type="scientific">Penaeus vannamei</name>
    <name type="common">Whiteleg shrimp</name>
    <name type="synonym">Litopenaeus vannamei</name>
    <dbReference type="NCBI Taxonomy" id="6689"/>
    <lineage>
        <taxon>Eukaryota</taxon>
        <taxon>Metazoa</taxon>
        <taxon>Ecdysozoa</taxon>
        <taxon>Arthropoda</taxon>
        <taxon>Crustacea</taxon>
        <taxon>Multicrustacea</taxon>
        <taxon>Malacostraca</taxon>
        <taxon>Eumalacostraca</taxon>
        <taxon>Eucarida</taxon>
        <taxon>Decapoda</taxon>
        <taxon>Dendrobranchiata</taxon>
        <taxon>Penaeoidea</taxon>
        <taxon>Penaeidae</taxon>
        <taxon>Penaeus</taxon>
    </lineage>
</organism>
<evidence type="ECO:0000256" key="7">
    <source>
        <dbReference type="SAM" id="Coils"/>
    </source>
</evidence>
<evidence type="ECO:0000256" key="8">
    <source>
        <dbReference type="SAM" id="MobiDB-lite"/>
    </source>
</evidence>
<dbReference type="Gene3D" id="2.60.120.620">
    <property type="entry name" value="q2cbj1_9rhob like domain"/>
    <property type="match status" value="1"/>
</dbReference>
<keyword evidence="9" id="KW-0732">Signal</keyword>
<dbReference type="PANTHER" id="PTHR10869">
    <property type="entry name" value="PROLYL 4-HYDROXYLASE ALPHA SUBUNIT"/>
    <property type="match status" value="1"/>
</dbReference>
<keyword evidence="12" id="KW-1185">Reference proteome</keyword>
<feature type="signal peptide" evidence="9">
    <location>
        <begin position="1"/>
        <end position="27"/>
    </location>
</feature>
<keyword evidence="4" id="KW-0223">Dioxygenase</keyword>
<dbReference type="STRING" id="6689.A0A423U9H4"/>
<sequence length="832" mass="93149">MSSSGPVCIRVLCLPLLLSGTPPLSLSSILSSSLAVPSLHPPSRLRRHTLIRPPLARRYLRTLSLGGLRSKVAPPVAARFHHPHARPAASISSLLDSGPPSSLSRSSALSLHGPSSRARLAGRSDHHHSVCGHQEPPSLASTVSPAGILKHSHAPRAMPPSSSLIFLSLASTSHASRPRSSLSHRRSSSSAVRHVSLLRPQAMKMLWILVFTLFAVPSMGEVFTSMTDMSRLLVTEGEMIRAVENYIVAQEEKLMKLKRDVVEMERIHDEASRSPEAFLGNPINAYLLVKRLTVDWLDLQNIMTDDSTGQAMLNNLTGMASMLRWPDEEDLSGAATALMRLQDTYKLDTSQIASGNILGKKRAYRELTAADCFELGRQSYNGGDHYHTVLWMNEALDRQEMEGNKTVERADILEYLAFSTYMQGNIRQALKLTDELLEERPNHQRAQGNKVYYEEALQQQKTQKRGELGDFMDEDATAVEKEYTISESMGEVEKWQIERQAYERLCRGEGKLSPEMLLKLHCFYKTGPSAYLRLSPVKTEIAHIHPTIYIFHDILADSEISVIKELATPKFKRATVQNYKTGELETASYRISKSSWLKAEDSKTVEKVNQRIEVITGLNMQTAEELQVANYGIGGHYEPHFDYARREEKDAFKSLGTEAMKMLWILVFTLFAVPSMGEVFTSMTDMSRLLVTEGEMIRAVENYIVAQEEKLMKLKRDVVEMERIHDEASRSPEAFLGNPINAYLLVKRLTVDWLDLQNIMTDDSTGQDEEDLSGAATALMRLQDTYKLDTSQIASGNILGKKRAYRELTAADCFELGRQSYNGAIIIIQCCG</sequence>
<dbReference type="AlphaFoldDB" id="A0A423U9H4"/>
<dbReference type="SUPFAM" id="SSF48452">
    <property type="entry name" value="TPR-like"/>
    <property type="match status" value="1"/>
</dbReference>
<keyword evidence="7" id="KW-0175">Coiled coil</keyword>
<dbReference type="GO" id="GO:0005506">
    <property type="term" value="F:iron ion binding"/>
    <property type="evidence" value="ECO:0007669"/>
    <property type="project" value="InterPro"/>
</dbReference>
<keyword evidence="3" id="KW-0847">Vitamin C</keyword>
<keyword evidence="2" id="KW-0479">Metal-binding</keyword>
<dbReference type="Proteomes" id="UP000283509">
    <property type="component" value="Unassembled WGS sequence"/>
</dbReference>
<evidence type="ECO:0000256" key="3">
    <source>
        <dbReference type="ARBA" id="ARBA00022896"/>
    </source>
</evidence>
<dbReference type="Gene3D" id="6.10.140.1460">
    <property type="match status" value="2"/>
</dbReference>
<dbReference type="Pfam" id="PF23558">
    <property type="entry name" value="TPR_P4H"/>
    <property type="match status" value="1"/>
</dbReference>
<dbReference type="FunFam" id="1.25.40.10:FF:000006">
    <property type="entry name" value="Prolyl 4-hydroxylase subunit alpha 2"/>
    <property type="match status" value="1"/>
</dbReference>
<feature type="chain" id="PRO_5019508274" evidence="9">
    <location>
        <begin position="28"/>
        <end position="832"/>
    </location>
</feature>
<dbReference type="GO" id="GO:0031418">
    <property type="term" value="F:L-ascorbic acid binding"/>
    <property type="evidence" value="ECO:0007669"/>
    <property type="project" value="UniProtKB-KW"/>
</dbReference>
<comment type="cofactor">
    <cofactor evidence="1">
        <name>L-ascorbate</name>
        <dbReference type="ChEBI" id="CHEBI:38290"/>
    </cofactor>
</comment>
<accession>A0A423U9H4</accession>
<name>A0A423U9H4_PENVA</name>
<reference evidence="11 12" key="2">
    <citation type="submission" date="2019-01" db="EMBL/GenBank/DDBJ databases">
        <title>The decoding of complex shrimp genome reveals the adaptation for benthos swimmer, frequently molting mechanism and breeding impact on genome.</title>
        <authorList>
            <person name="Sun Y."/>
            <person name="Gao Y."/>
            <person name="Yu Y."/>
        </authorList>
    </citation>
    <scope>NUCLEOTIDE SEQUENCE [LARGE SCALE GENOMIC DNA]</scope>
    <source>
        <tissue evidence="11">Muscle</tissue>
    </source>
</reference>
<evidence type="ECO:0000256" key="4">
    <source>
        <dbReference type="ARBA" id="ARBA00022964"/>
    </source>
</evidence>
<evidence type="ECO:0000256" key="9">
    <source>
        <dbReference type="SAM" id="SignalP"/>
    </source>
</evidence>
<feature type="compositionally biased region" description="Low complexity" evidence="8">
    <location>
        <begin position="90"/>
        <end position="111"/>
    </location>
</feature>
<evidence type="ECO:0000256" key="1">
    <source>
        <dbReference type="ARBA" id="ARBA00001961"/>
    </source>
</evidence>
<dbReference type="SMART" id="SM00702">
    <property type="entry name" value="P4Hc"/>
    <property type="match status" value="1"/>
</dbReference>
<proteinExistence type="predicted"/>
<dbReference type="GO" id="GO:0005783">
    <property type="term" value="C:endoplasmic reticulum"/>
    <property type="evidence" value="ECO:0007669"/>
    <property type="project" value="InterPro"/>
</dbReference>
<keyword evidence="6" id="KW-0408">Iron</keyword>
<evidence type="ECO:0000256" key="2">
    <source>
        <dbReference type="ARBA" id="ARBA00022723"/>
    </source>
</evidence>
<reference evidence="11 12" key="1">
    <citation type="submission" date="2018-04" db="EMBL/GenBank/DDBJ databases">
        <authorList>
            <person name="Zhang X."/>
            <person name="Yuan J."/>
            <person name="Li F."/>
            <person name="Xiang J."/>
        </authorList>
    </citation>
    <scope>NUCLEOTIDE SEQUENCE [LARGE SCALE GENOMIC DNA]</scope>
    <source>
        <tissue evidence="11">Muscle</tissue>
    </source>
</reference>
<dbReference type="EMBL" id="QCYY01000299">
    <property type="protein sequence ID" value="ROT85358.1"/>
    <property type="molecule type" value="Genomic_DNA"/>
</dbReference>
<dbReference type="InterPro" id="IPR059068">
    <property type="entry name" value="TPR_P4H"/>
</dbReference>
<evidence type="ECO:0000256" key="6">
    <source>
        <dbReference type="ARBA" id="ARBA00023004"/>
    </source>
</evidence>
<evidence type="ECO:0000313" key="12">
    <source>
        <dbReference type="Proteomes" id="UP000283509"/>
    </source>
</evidence>
<dbReference type="InterPro" id="IPR006620">
    <property type="entry name" value="Pro_4_hyd_alph"/>
</dbReference>
<dbReference type="InterPro" id="IPR045054">
    <property type="entry name" value="P4HA-like"/>
</dbReference>